<accession>A0ABV6MGY0</accession>
<evidence type="ECO:0008006" key="3">
    <source>
        <dbReference type="Google" id="ProtNLM"/>
    </source>
</evidence>
<evidence type="ECO:0000313" key="2">
    <source>
        <dbReference type="Proteomes" id="UP001589867"/>
    </source>
</evidence>
<proteinExistence type="predicted"/>
<keyword evidence="2" id="KW-1185">Reference proteome</keyword>
<evidence type="ECO:0000313" key="1">
    <source>
        <dbReference type="EMBL" id="MFC0533859.1"/>
    </source>
</evidence>
<reference evidence="1 2" key="1">
    <citation type="submission" date="2024-09" db="EMBL/GenBank/DDBJ databases">
        <authorList>
            <person name="Sun Q."/>
            <person name="Mori K."/>
        </authorList>
    </citation>
    <scope>NUCLEOTIDE SEQUENCE [LARGE SCALE GENOMIC DNA]</scope>
    <source>
        <strain evidence="1 2">TBRC 3947</strain>
    </source>
</reference>
<sequence>MRELRCVICEADMPFEAVPADGETGDEFPELLCTGCGTAVVVAPFTLRVWMRHRGNAVAPQQRRAA</sequence>
<dbReference type="Proteomes" id="UP001589867">
    <property type="component" value="Unassembled WGS sequence"/>
</dbReference>
<dbReference type="RefSeq" id="WP_377261983.1">
    <property type="nucleotide sequence ID" value="NZ_JBHLUH010000091.1"/>
</dbReference>
<organism evidence="1 2">
    <name type="scientific">Phytohabitans kaempferiae</name>
    <dbReference type="NCBI Taxonomy" id="1620943"/>
    <lineage>
        <taxon>Bacteria</taxon>
        <taxon>Bacillati</taxon>
        <taxon>Actinomycetota</taxon>
        <taxon>Actinomycetes</taxon>
        <taxon>Micromonosporales</taxon>
        <taxon>Micromonosporaceae</taxon>
    </lineage>
</organism>
<gene>
    <name evidence="1" type="ORF">ACFFIA_40280</name>
</gene>
<comment type="caution">
    <text evidence="1">The sequence shown here is derived from an EMBL/GenBank/DDBJ whole genome shotgun (WGS) entry which is preliminary data.</text>
</comment>
<dbReference type="EMBL" id="JBHLUH010000091">
    <property type="protein sequence ID" value="MFC0533859.1"/>
    <property type="molecule type" value="Genomic_DNA"/>
</dbReference>
<protein>
    <recommendedName>
        <fullName evidence="3">Zinc finger/thioredoxin putative domain-containing protein</fullName>
    </recommendedName>
</protein>
<name>A0ABV6MGY0_9ACTN</name>